<dbReference type="SUPFAM" id="SSF54211">
    <property type="entry name" value="Ribosomal protein S5 domain 2-like"/>
    <property type="match status" value="1"/>
</dbReference>
<dbReference type="STRING" id="70996.SE18_26380"/>
<proteinExistence type="inferred from homology"/>
<evidence type="ECO:0000259" key="2">
    <source>
        <dbReference type="Pfam" id="PF01205"/>
    </source>
</evidence>
<dbReference type="InterPro" id="IPR015796">
    <property type="entry name" value="Impact_YigZ-like"/>
</dbReference>
<keyword evidence="5" id="KW-1185">Reference proteome</keyword>
<dbReference type="PATRIC" id="fig|70996.4.peg.1805"/>
<evidence type="ECO:0000259" key="3">
    <source>
        <dbReference type="Pfam" id="PF09186"/>
    </source>
</evidence>
<feature type="domain" description="UPF0029" evidence="3">
    <location>
        <begin position="142"/>
        <end position="194"/>
    </location>
</feature>
<dbReference type="Pfam" id="PF01205">
    <property type="entry name" value="Impact_N"/>
    <property type="match status" value="1"/>
</dbReference>
<dbReference type="Gene3D" id="3.30.230.30">
    <property type="entry name" value="Impact, N-terminal domain"/>
    <property type="match status" value="1"/>
</dbReference>
<dbReference type="EMBL" id="LGKP01000046">
    <property type="protein sequence ID" value="KPL79486.1"/>
    <property type="molecule type" value="Genomic_DNA"/>
</dbReference>
<evidence type="ECO:0000313" key="5">
    <source>
        <dbReference type="Proteomes" id="UP000050277"/>
    </source>
</evidence>
<dbReference type="GO" id="GO:0005737">
    <property type="term" value="C:cytoplasm"/>
    <property type="evidence" value="ECO:0007669"/>
    <property type="project" value="TreeGrafter"/>
</dbReference>
<evidence type="ECO:0000313" key="4">
    <source>
        <dbReference type="EMBL" id="KPL79486.1"/>
    </source>
</evidence>
<dbReference type="OrthoDB" id="9813771at2"/>
<feature type="domain" description="Impact N-terminal" evidence="2">
    <location>
        <begin position="20"/>
        <end position="126"/>
    </location>
</feature>
<dbReference type="Gene3D" id="3.30.70.240">
    <property type="match status" value="1"/>
</dbReference>
<name>A0A0P6XI11_9CHLR</name>
<dbReference type="InterPro" id="IPR023582">
    <property type="entry name" value="Impact"/>
</dbReference>
<accession>A0A0P6XI11</accession>
<reference evidence="4 5" key="1">
    <citation type="submission" date="2015-07" db="EMBL/GenBank/DDBJ databases">
        <title>Whole genome sequence of Herpetosiphon geysericola DSM 7119.</title>
        <authorList>
            <person name="Hemp J."/>
            <person name="Ward L.M."/>
            <person name="Pace L.A."/>
            <person name="Fischer W.W."/>
        </authorList>
    </citation>
    <scope>NUCLEOTIDE SEQUENCE [LARGE SCALE GENOMIC DNA]</scope>
    <source>
        <strain evidence="4 5">DSM 7119</strain>
    </source>
</reference>
<dbReference type="AlphaFoldDB" id="A0A0P6XI11"/>
<dbReference type="InterPro" id="IPR015269">
    <property type="entry name" value="UPF0029_Impact_C"/>
</dbReference>
<dbReference type="InterPro" id="IPR020569">
    <property type="entry name" value="UPF0029_Impact_CS"/>
</dbReference>
<dbReference type="InterPro" id="IPR036956">
    <property type="entry name" value="Impact_N_sf"/>
</dbReference>
<evidence type="ECO:0000256" key="1">
    <source>
        <dbReference type="ARBA" id="ARBA00007665"/>
    </source>
</evidence>
<dbReference type="PROSITE" id="PS00910">
    <property type="entry name" value="UPF0029"/>
    <property type="match status" value="1"/>
</dbReference>
<dbReference type="InterPro" id="IPR001498">
    <property type="entry name" value="Impact_N"/>
</dbReference>
<dbReference type="Proteomes" id="UP000050277">
    <property type="component" value="Unassembled WGS sequence"/>
</dbReference>
<sequence>MTSTRYQIPANEHKFEQDIKHSRFIATVVHAPTLAEAKQAIATIAARYPDANHNCWAFQIGLGPHADIGSSDDGEPAGTAGRPMLQVLQGSGIGDIAAVVTRYFGGIKLGTGGLVRAYGGTLQKALNDLPTKEQVIRRTGMVTINYNQYELLRRLLTSFDPVIESEDFASDITLMLALPQDRWQECAVAIRELTYAESELIALDD</sequence>
<dbReference type="RefSeq" id="WP_054537455.1">
    <property type="nucleotide sequence ID" value="NZ_LGKP01000046.1"/>
</dbReference>
<dbReference type="GO" id="GO:0006446">
    <property type="term" value="P:regulation of translational initiation"/>
    <property type="evidence" value="ECO:0007669"/>
    <property type="project" value="TreeGrafter"/>
</dbReference>
<dbReference type="PANTHER" id="PTHR16301">
    <property type="entry name" value="IMPACT-RELATED"/>
    <property type="match status" value="1"/>
</dbReference>
<dbReference type="PANTHER" id="PTHR16301:SF20">
    <property type="entry name" value="IMPACT FAMILY MEMBER YIGZ"/>
    <property type="match status" value="1"/>
</dbReference>
<protein>
    <recommendedName>
        <fullName evidence="6">YigZ family protein</fullName>
    </recommendedName>
</protein>
<organism evidence="4 5">
    <name type="scientific">Herpetosiphon geysericola</name>
    <dbReference type="NCBI Taxonomy" id="70996"/>
    <lineage>
        <taxon>Bacteria</taxon>
        <taxon>Bacillati</taxon>
        <taxon>Chloroflexota</taxon>
        <taxon>Chloroflexia</taxon>
        <taxon>Herpetosiphonales</taxon>
        <taxon>Herpetosiphonaceae</taxon>
        <taxon>Herpetosiphon</taxon>
    </lineage>
</organism>
<dbReference type="InterPro" id="IPR035647">
    <property type="entry name" value="EFG_III/V"/>
</dbReference>
<evidence type="ECO:0008006" key="6">
    <source>
        <dbReference type="Google" id="ProtNLM"/>
    </source>
</evidence>
<dbReference type="SUPFAM" id="SSF54980">
    <property type="entry name" value="EF-G C-terminal domain-like"/>
    <property type="match status" value="1"/>
</dbReference>
<dbReference type="Pfam" id="PF09186">
    <property type="entry name" value="DUF1949"/>
    <property type="match status" value="1"/>
</dbReference>
<dbReference type="InterPro" id="IPR020568">
    <property type="entry name" value="Ribosomal_Su5_D2-typ_SF"/>
</dbReference>
<gene>
    <name evidence="4" type="ORF">SE18_26380</name>
</gene>
<comment type="similarity">
    <text evidence="1">Belongs to the IMPACT family.</text>
</comment>
<comment type="caution">
    <text evidence="4">The sequence shown here is derived from an EMBL/GenBank/DDBJ whole genome shotgun (WGS) entry which is preliminary data.</text>
</comment>
<dbReference type="NCBIfam" id="TIGR00257">
    <property type="entry name" value="IMPACT_YIGZ"/>
    <property type="match status" value="1"/>
</dbReference>